<dbReference type="InterPro" id="IPR036188">
    <property type="entry name" value="FAD/NAD-bd_sf"/>
</dbReference>
<sequence>MLFPVESALKADANTVAASADYDIVIVGTGISGAIIAKQAAEAGKRVLILEAGTGANRTLAGYNDLLTTFYLAAGKDNQSPFPLNANAAIPRSPQLRKLQAGETDSSTYIVQSGPYVSDTTYTRIFGGTTMHWEAKTPRMLRSDFKTRTIFGQGLDWPLSFEEIEDDYRLAEREIGVSANVEDQQYLGQTFPDGYVFPMRGLPLSYLDQQVNKGIEGTSVELYGETYPLKVRPYPQGRNSVPNPAYDGGKGYRPIGAVNTHQVEEGGRCQGNTNCVPLCTVQARYHSGKTLAKALAVNGERRTPLVELLPQAVASKVNIDPDSGKVRSLEVKVYKDPASPAYETFTVKGKVFVLAAGAIETARLMLASGLRSTSGLVGRNLMDHAYLLNWALMPQICGTMRGTSSTGGIVDLRDGPFRERQAAFAIDIHNDGWGWATGAPTSDLLELVDDRNLHGGDLRRGVIDRVSRQLLLAFMIEVMPVESNRIEVDPKYIDALGNMRPILSFTVPEYTMKGAAYARQFSRTVFARMGAQDHTHYDPSDFGYVAYDKQGYAIRGGNHLAGTHIMGTTKTNSVVDKNQRSWDHENLYLVGGGSMPTIGTANVTLTLAAMCFRSGRDILKSLH</sequence>
<dbReference type="GO" id="GO:0016614">
    <property type="term" value="F:oxidoreductase activity, acting on CH-OH group of donors"/>
    <property type="evidence" value="ECO:0007669"/>
    <property type="project" value="InterPro"/>
</dbReference>
<dbReference type="EMBL" id="WISB01000207">
    <property type="protein sequence ID" value="MQW73558.1"/>
    <property type="molecule type" value="Genomic_DNA"/>
</dbReference>
<name>A0A6G1WUX1_9HYPH</name>
<evidence type="ECO:0000256" key="2">
    <source>
        <dbReference type="ARBA" id="ARBA00010790"/>
    </source>
</evidence>
<accession>A0A6G1WUX1</accession>
<dbReference type="SUPFAM" id="SSF51905">
    <property type="entry name" value="FAD/NAD(P)-binding domain"/>
    <property type="match status" value="1"/>
</dbReference>
<evidence type="ECO:0000313" key="8">
    <source>
        <dbReference type="EMBL" id="MQW73558.1"/>
    </source>
</evidence>
<dbReference type="RefSeq" id="WP_337738927.1">
    <property type="nucleotide sequence ID" value="NZ_WISB01000207.1"/>
</dbReference>
<proteinExistence type="inferred from homology"/>
<evidence type="ECO:0000259" key="7">
    <source>
        <dbReference type="Pfam" id="PF05199"/>
    </source>
</evidence>
<dbReference type="InterPro" id="IPR007867">
    <property type="entry name" value="GMC_OxRtase_C"/>
</dbReference>
<keyword evidence="5" id="KW-0560">Oxidoreductase</keyword>
<gene>
    <name evidence="8" type="ORF">GHJ91_32025</name>
</gene>
<dbReference type="InterPro" id="IPR051473">
    <property type="entry name" value="P2Ox-like"/>
</dbReference>
<dbReference type="PANTHER" id="PTHR42784:SF1">
    <property type="entry name" value="PYRANOSE 2-OXIDASE"/>
    <property type="match status" value="1"/>
</dbReference>
<evidence type="ECO:0000256" key="4">
    <source>
        <dbReference type="ARBA" id="ARBA00022827"/>
    </source>
</evidence>
<organism evidence="8">
    <name type="scientific">Sinorhizobium medicae</name>
    <dbReference type="NCBI Taxonomy" id="110321"/>
    <lineage>
        <taxon>Bacteria</taxon>
        <taxon>Pseudomonadati</taxon>
        <taxon>Pseudomonadota</taxon>
        <taxon>Alphaproteobacteria</taxon>
        <taxon>Hyphomicrobiales</taxon>
        <taxon>Rhizobiaceae</taxon>
        <taxon>Sinorhizobium/Ensifer group</taxon>
        <taxon>Sinorhizobium</taxon>
    </lineage>
</organism>
<evidence type="ECO:0000259" key="6">
    <source>
        <dbReference type="Pfam" id="PF00732"/>
    </source>
</evidence>
<dbReference type="AlphaFoldDB" id="A0A6G1WUX1"/>
<dbReference type="Gene3D" id="3.50.50.60">
    <property type="entry name" value="FAD/NAD(P)-binding domain"/>
    <property type="match status" value="2"/>
</dbReference>
<comment type="caution">
    <text evidence="8">The sequence shown here is derived from an EMBL/GenBank/DDBJ whole genome shotgun (WGS) entry which is preliminary data.</text>
</comment>
<keyword evidence="3" id="KW-0285">Flavoprotein</keyword>
<dbReference type="Pfam" id="PF00732">
    <property type="entry name" value="GMC_oxred_N"/>
    <property type="match status" value="1"/>
</dbReference>
<dbReference type="Pfam" id="PF05199">
    <property type="entry name" value="GMC_oxred_C"/>
    <property type="match status" value="1"/>
</dbReference>
<comment type="similarity">
    <text evidence="2">Belongs to the GMC oxidoreductase family.</text>
</comment>
<protein>
    <submittedName>
        <fullName evidence="8">GMC family oxidoreductase</fullName>
    </submittedName>
</protein>
<evidence type="ECO:0000256" key="5">
    <source>
        <dbReference type="ARBA" id="ARBA00023002"/>
    </source>
</evidence>
<reference evidence="8" key="1">
    <citation type="journal article" date="2013" name="Genome Biol.">
        <title>Comparative genomics of the core and accessory genomes of 48 Sinorhizobium strains comprising five genospecies.</title>
        <authorList>
            <person name="Sugawara M."/>
            <person name="Epstein B."/>
            <person name="Badgley B.D."/>
            <person name="Unno T."/>
            <person name="Xu L."/>
            <person name="Reese J."/>
            <person name="Gyaneshwar P."/>
            <person name="Denny R."/>
            <person name="Mudge J."/>
            <person name="Bharti A.K."/>
            <person name="Farmer A.D."/>
            <person name="May G.D."/>
            <person name="Woodward J.E."/>
            <person name="Medigue C."/>
            <person name="Vallenet D."/>
            <person name="Lajus A."/>
            <person name="Rouy Z."/>
            <person name="Martinez-Vaz B."/>
            <person name="Tiffin P."/>
            <person name="Young N.D."/>
            <person name="Sadowsky M.J."/>
        </authorList>
    </citation>
    <scope>NUCLEOTIDE SEQUENCE</scope>
    <source>
        <strain evidence="8">M1</strain>
    </source>
</reference>
<feature type="domain" description="Glucose-methanol-choline oxidoreductase N-terminal" evidence="6">
    <location>
        <begin position="306"/>
        <end position="385"/>
    </location>
</feature>
<dbReference type="GO" id="GO:0050660">
    <property type="term" value="F:flavin adenine dinucleotide binding"/>
    <property type="evidence" value="ECO:0007669"/>
    <property type="project" value="InterPro"/>
</dbReference>
<dbReference type="PANTHER" id="PTHR42784">
    <property type="entry name" value="PYRANOSE 2-OXIDASE"/>
    <property type="match status" value="1"/>
</dbReference>
<feature type="domain" description="Glucose-methanol-choline oxidoreductase C-terminal" evidence="7">
    <location>
        <begin position="480"/>
        <end position="610"/>
    </location>
</feature>
<keyword evidence="4" id="KW-0274">FAD</keyword>
<evidence type="ECO:0000256" key="1">
    <source>
        <dbReference type="ARBA" id="ARBA00001974"/>
    </source>
</evidence>
<dbReference type="InterPro" id="IPR000172">
    <property type="entry name" value="GMC_OxRdtase_N"/>
</dbReference>
<comment type="cofactor">
    <cofactor evidence="1">
        <name>FAD</name>
        <dbReference type="ChEBI" id="CHEBI:57692"/>
    </cofactor>
</comment>
<evidence type="ECO:0000256" key="3">
    <source>
        <dbReference type="ARBA" id="ARBA00022630"/>
    </source>
</evidence>